<proteinExistence type="predicted"/>
<dbReference type="InterPro" id="IPR027417">
    <property type="entry name" value="P-loop_NTPase"/>
</dbReference>
<dbReference type="SUPFAM" id="SSF52540">
    <property type="entry name" value="P-loop containing nucleoside triphosphate hydrolases"/>
    <property type="match status" value="1"/>
</dbReference>
<dbReference type="STRING" id="1909395.BKM31_05000"/>
<dbReference type="Proteomes" id="UP000190797">
    <property type="component" value="Chromosome"/>
</dbReference>
<evidence type="ECO:0000313" key="3">
    <source>
        <dbReference type="Proteomes" id="UP000190797"/>
    </source>
</evidence>
<dbReference type="Pfam" id="PF07724">
    <property type="entry name" value="AAA_2"/>
    <property type="match status" value="1"/>
</dbReference>
<dbReference type="SMART" id="SM00382">
    <property type="entry name" value="AAA"/>
    <property type="match status" value="1"/>
</dbReference>
<feature type="domain" description="AAA+ ATPase" evidence="1">
    <location>
        <begin position="13"/>
        <end position="185"/>
    </location>
</feature>
<dbReference type="PANTHER" id="PTHR48102">
    <property type="entry name" value="ATP-DEPENDENT CLP PROTEASE ATP-BINDING SUBUNIT CLPX-LIKE, MITOCHONDRIAL-RELATED"/>
    <property type="match status" value="1"/>
</dbReference>
<protein>
    <recommendedName>
        <fullName evidence="1">AAA+ ATPase domain-containing protein</fullName>
    </recommendedName>
</protein>
<dbReference type="PANTHER" id="PTHR48102:SF7">
    <property type="entry name" value="ATP-DEPENDENT CLP PROTEASE ATP-BINDING SUBUNIT CLPX-LIKE, MITOCHONDRIAL"/>
    <property type="match status" value="1"/>
</dbReference>
<dbReference type="InterPro" id="IPR003593">
    <property type="entry name" value="AAA+_ATPase"/>
</dbReference>
<keyword evidence="3" id="KW-1185">Reference proteome</keyword>
<dbReference type="Gene3D" id="3.40.50.300">
    <property type="entry name" value="P-loop containing nucleotide triphosphate hydrolases"/>
    <property type="match status" value="1"/>
</dbReference>
<dbReference type="GO" id="GO:0051603">
    <property type="term" value="P:proteolysis involved in protein catabolic process"/>
    <property type="evidence" value="ECO:0007669"/>
    <property type="project" value="TreeGrafter"/>
</dbReference>
<dbReference type="AlphaFoldDB" id="A0A1U9ZSL2"/>
<accession>A0A1U9ZSL2</accession>
<sequence>MHLQWSLKPDPHTAPNALIIGPTGVGKTHAIRTASEILNIPLAIVDATRLTSHGLDSSLDAVLVELISAARRVIAGEHGASSSELDEQNLARRGVVFIDEFDKLATRERSSHERNELIQRRLLQFVDGMTVVLNPSPENGNQEILFDTQGLLFIAAGAFTDLLDDLGQRPLRTMGQMKEHNRVIPLDIERYGFMQELVARLPVLIEFSNLSEDNLVEILLRDVIDPSKFYVQYISSLGSELVFTPESRRWAASSAVSLEIGARGLHQVLFPILAQLSQNIEEEQVPPKVVKLDMNMIMRLKRQIEAKRNAR</sequence>
<dbReference type="GO" id="GO:0005524">
    <property type="term" value="F:ATP binding"/>
    <property type="evidence" value="ECO:0007669"/>
    <property type="project" value="InterPro"/>
</dbReference>
<evidence type="ECO:0000259" key="1">
    <source>
        <dbReference type="SMART" id="SM00382"/>
    </source>
</evidence>
<dbReference type="InterPro" id="IPR050052">
    <property type="entry name" value="ATP-dep_Clp_protease_ClpX"/>
</dbReference>
<gene>
    <name evidence="2" type="ORF">BKM31_05000</name>
</gene>
<dbReference type="KEGG" id="noa:BKM31_05000"/>
<dbReference type="EMBL" id="CP017717">
    <property type="protein sequence ID" value="AQZ60932.1"/>
    <property type="molecule type" value="Genomic_DNA"/>
</dbReference>
<dbReference type="GO" id="GO:0016887">
    <property type="term" value="F:ATP hydrolysis activity"/>
    <property type="evidence" value="ECO:0007669"/>
    <property type="project" value="InterPro"/>
</dbReference>
<reference evidence="3" key="1">
    <citation type="journal article" date="2017" name="Med. Chem. Commun.">
        <title>Nonomuraea sp. ATCC 55076 harbours the largest actinomycete chromosome to date and the kistamicin biosynthetic gene cluster.</title>
        <authorList>
            <person name="Nazari B."/>
            <person name="Forneris C.C."/>
            <person name="Gibson M.I."/>
            <person name="Moon K."/>
            <person name="Schramma K.R."/>
            <person name="Seyedsayamdost M.R."/>
        </authorList>
    </citation>
    <scope>NUCLEOTIDE SEQUENCE [LARGE SCALE GENOMIC DNA]</scope>
    <source>
        <strain evidence="3">ATCC 55076</strain>
    </source>
</reference>
<dbReference type="Gene3D" id="1.10.8.60">
    <property type="match status" value="1"/>
</dbReference>
<evidence type="ECO:0000313" key="2">
    <source>
        <dbReference type="EMBL" id="AQZ60932.1"/>
    </source>
</evidence>
<dbReference type="InterPro" id="IPR003959">
    <property type="entry name" value="ATPase_AAA_core"/>
</dbReference>
<name>A0A1U9ZSL2_9ACTN</name>
<organism evidence="2 3">
    <name type="scientific">[Actinomadura] parvosata subsp. kistnae</name>
    <dbReference type="NCBI Taxonomy" id="1909395"/>
    <lineage>
        <taxon>Bacteria</taxon>
        <taxon>Bacillati</taxon>
        <taxon>Actinomycetota</taxon>
        <taxon>Actinomycetes</taxon>
        <taxon>Streptosporangiales</taxon>
        <taxon>Streptosporangiaceae</taxon>
        <taxon>Nonomuraea</taxon>
    </lineage>
</organism>